<feature type="compositionally biased region" description="Polar residues" evidence="1">
    <location>
        <begin position="124"/>
        <end position="133"/>
    </location>
</feature>
<sequence>MSNFQTRFQIYSPGSSYLFPFFHFAILPFVRLSTVDLTVVCSRLPLFPPANQPISQQASPSIGYCLCDHVLRQVNERDVITCHAGMQGAQGGRAASCGQTASRRQENSPRQTLVPCPPIRRRANTTSTPYARS</sequence>
<name>A0A3S5B3W8_9PLAT</name>
<protein>
    <submittedName>
        <fullName evidence="2">Uncharacterized protein</fullName>
    </submittedName>
</protein>
<evidence type="ECO:0000313" key="3">
    <source>
        <dbReference type="Proteomes" id="UP000784294"/>
    </source>
</evidence>
<dbReference type="EMBL" id="CAAALY010250375">
    <property type="protein sequence ID" value="VEL35668.1"/>
    <property type="molecule type" value="Genomic_DNA"/>
</dbReference>
<dbReference type="Proteomes" id="UP000784294">
    <property type="component" value="Unassembled WGS sequence"/>
</dbReference>
<keyword evidence="3" id="KW-1185">Reference proteome</keyword>
<evidence type="ECO:0000313" key="2">
    <source>
        <dbReference type="EMBL" id="VEL35668.1"/>
    </source>
</evidence>
<reference evidence="2" key="1">
    <citation type="submission" date="2018-11" db="EMBL/GenBank/DDBJ databases">
        <authorList>
            <consortium name="Pathogen Informatics"/>
        </authorList>
    </citation>
    <scope>NUCLEOTIDE SEQUENCE</scope>
</reference>
<accession>A0A3S5B3W8</accession>
<evidence type="ECO:0000256" key="1">
    <source>
        <dbReference type="SAM" id="MobiDB-lite"/>
    </source>
</evidence>
<dbReference type="AlphaFoldDB" id="A0A3S5B3W8"/>
<organism evidence="2 3">
    <name type="scientific">Protopolystoma xenopodis</name>
    <dbReference type="NCBI Taxonomy" id="117903"/>
    <lineage>
        <taxon>Eukaryota</taxon>
        <taxon>Metazoa</taxon>
        <taxon>Spiralia</taxon>
        <taxon>Lophotrochozoa</taxon>
        <taxon>Platyhelminthes</taxon>
        <taxon>Monogenea</taxon>
        <taxon>Polyopisthocotylea</taxon>
        <taxon>Polystomatidea</taxon>
        <taxon>Polystomatidae</taxon>
        <taxon>Protopolystoma</taxon>
    </lineage>
</organism>
<proteinExistence type="predicted"/>
<feature type="region of interest" description="Disordered" evidence="1">
    <location>
        <begin position="88"/>
        <end position="133"/>
    </location>
</feature>
<comment type="caution">
    <text evidence="2">The sequence shown here is derived from an EMBL/GenBank/DDBJ whole genome shotgun (WGS) entry which is preliminary data.</text>
</comment>
<gene>
    <name evidence="2" type="ORF">PXEA_LOCUS29108</name>
</gene>